<evidence type="ECO:0000313" key="1">
    <source>
        <dbReference type="EMBL" id="KAB1268386.1"/>
    </source>
</evidence>
<dbReference type="AlphaFoldDB" id="A0A5N4DBI1"/>
<organism evidence="1 2">
    <name type="scientific">Camelus dromedarius</name>
    <name type="common">Dromedary</name>
    <name type="synonym">Arabian camel</name>
    <dbReference type="NCBI Taxonomy" id="9838"/>
    <lineage>
        <taxon>Eukaryota</taxon>
        <taxon>Metazoa</taxon>
        <taxon>Chordata</taxon>
        <taxon>Craniata</taxon>
        <taxon>Vertebrata</taxon>
        <taxon>Euteleostomi</taxon>
        <taxon>Mammalia</taxon>
        <taxon>Eutheria</taxon>
        <taxon>Laurasiatheria</taxon>
        <taxon>Artiodactyla</taxon>
        <taxon>Tylopoda</taxon>
        <taxon>Camelidae</taxon>
        <taxon>Camelus</taxon>
    </lineage>
</organism>
<sequence length="117" mass="12636">MKHAATPGTAPTYLLKRKVGSLRRFWSSADLTEVGGLVSGVTHSHAWHQVALFTGLTDCSHDMQLAPHPQGNNVAKASLIPTNVLVTQVTPFQWEGTTYQEVQLLEAKLGAGCHDFG</sequence>
<gene>
    <name evidence="1" type="ORF">Cadr_000013399</name>
</gene>
<proteinExistence type="predicted"/>
<keyword evidence="2" id="KW-1185">Reference proteome</keyword>
<comment type="caution">
    <text evidence="1">The sequence shown here is derived from an EMBL/GenBank/DDBJ whole genome shotgun (WGS) entry which is preliminary data.</text>
</comment>
<protein>
    <submittedName>
        <fullName evidence="1">Uncharacterized protein</fullName>
    </submittedName>
</protein>
<name>A0A5N4DBI1_CAMDR</name>
<dbReference type="EMBL" id="JWIN03000013">
    <property type="protein sequence ID" value="KAB1268386.1"/>
    <property type="molecule type" value="Genomic_DNA"/>
</dbReference>
<reference evidence="1 2" key="1">
    <citation type="journal article" date="2019" name="Mol. Ecol. Resour.">
        <title>Improving Illumina assemblies with Hi-C and long reads: an example with the North African dromedary.</title>
        <authorList>
            <person name="Elbers J.P."/>
            <person name="Rogers M.F."/>
            <person name="Perelman P.L."/>
            <person name="Proskuryakova A.A."/>
            <person name="Serdyukova N.A."/>
            <person name="Johnson W.E."/>
            <person name="Horin P."/>
            <person name="Corander J."/>
            <person name="Murphy D."/>
            <person name="Burger P.A."/>
        </authorList>
    </citation>
    <scope>NUCLEOTIDE SEQUENCE [LARGE SCALE GENOMIC DNA]</scope>
    <source>
        <strain evidence="1">Drom800</strain>
        <tissue evidence="1">Blood</tissue>
    </source>
</reference>
<dbReference type="Proteomes" id="UP000299084">
    <property type="component" value="Unassembled WGS sequence"/>
</dbReference>
<accession>A0A5N4DBI1</accession>
<evidence type="ECO:0000313" key="2">
    <source>
        <dbReference type="Proteomes" id="UP000299084"/>
    </source>
</evidence>